<dbReference type="AlphaFoldDB" id="A0A1Q8BTU8"/>
<protein>
    <recommendedName>
        <fullName evidence="1">Mycothiol-dependent maleylpyruvate isomerase metal-binding domain-containing protein</fullName>
    </recommendedName>
</protein>
<sequence length="253" mass="27692">MCERARTRRRVGVPVWTPSRWLQVFAEQSALFRAAVQRADPGAPVPSCPGWTFAELTVHVARFLAQVGRYLTTRSSIQLRPPAPTPVTDSLALLDEELAAATDALATTPGNRPVWTFSPAAPDLAWVWHRRAAHELNLRRWDAQAALRELTPTDRDQAADAVDELLGTLLAARVAAGEPGRSGTAVVSALDGPHRWFVRMTPGEVPSVRPAEPGEVADAQLTGRADNLVYQLRNRMRLTGTGEVEVLRALRMS</sequence>
<gene>
    <name evidence="2" type="ORF">BU204_37060</name>
</gene>
<dbReference type="PANTHER" id="PTHR40758">
    <property type="entry name" value="CONSERVED PROTEIN"/>
    <property type="match status" value="1"/>
</dbReference>
<dbReference type="STRING" id="1912961.BU204_37060"/>
<dbReference type="GO" id="GO:0046872">
    <property type="term" value="F:metal ion binding"/>
    <property type="evidence" value="ECO:0007669"/>
    <property type="project" value="InterPro"/>
</dbReference>
<dbReference type="InterPro" id="IPR024344">
    <property type="entry name" value="MDMPI_metal-binding"/>
</dbReference>
<dbReference type="Pfam" id="PF11716">
    <property type="entry name" value="MDMPI_N"/>
    <property type="match status" value="1"/>
</dbReference>
<name>A0A1Q8BTU8_9PSEU</name>
<evidence type="ECO:0000313" key="3">
    <source>
        <dbReference type="Proteomes" id="UP000185596"/>
    </source>
</evidence>
<accession>A0A1Q8BTU8</accession>
<feature type="domain" description="Mycothiol-dependent maleylpyruvate isomerase metal-binding" evidence="1">
    <location>
        <begin position="26"/>
        <end position="144"/>
    </location>
</feature>
<dbReference type="GO" id="GO:0005886">
    <property type="term" value="C:plasma membrane"/>
    <property type="evidence" value="ECO:0007669"/>
    <property type="project" value="TreeGrafter"/>
</dbReference>
<comment type="caution">
    <text evidence="2">The sequence shown here is derived from an EMBL/GenBank/DDBJ whole genome shotgun (WGS) entry which is preliminary data.</text>
</comment>
<dbReference type="PANTHER" id="PTHR40758:SF1">
    <property type="entry name" value="CONSERVED PROTEIN"/>
    <property type="match status" value="1"/>
</dbReference>
<dbReference type="OrthoDB" id="3671213at2"/>
<evidence type="ECO:0000313" key="2">
    <source>
        <dbReference type="EMBL" id="OLF05536.1"/>
    </source>
</evidence>
<dbReference type="InterPro" id="IPR034660">
    <property type="entry name" value="DinB/YfiT-like"/>
</dbReference>
<organism evidence="2 3">
    <name type="scientific">Actinophytocola xanthii</name>
    <dbReference type="NCBI Taxonomy" id="1912961"/>
    <lineage>
        <taxon>Bacteria</taxon>
        <taxon>Bacillati</taxon>
        <taxon>Actinomycetota</taxon>
        <taxon>Actinomycetes</taxon>
        <taxon>Pseudonocardiales</taxon>
        <taxon>Pseudonocardiaceae</taxon>
    </lineage>
</organism>
<proteinExistence type="predicted"/>
<dbReference type="SUPFAM" id="SSF109854">
    <property type="entry name" value="DinB/YfiT-like putative metalloenzymes"/>
    <property type="match status" value="1"/>
</dbReference>
<dbReference type="Proteomes" id="UP000185596">
    <property type="component" value="Unassembled WGS sequence"/>
</dbReference>
<dbReference type="EMBL" id="MSIE01000137">
    <property type="protein sequence ID" value="OLF05536.1"/>
    <property type="molecule type" value="Genomic_DNA"/>
</dbReference>
<evidence type="ECO:0000259" key="1">
    <source>
        <dbReference type="Pfam" id="PF11716"/>
    </source>
</evidence>
<reference evidence="2 3" key="1">
    <citation type="submission" date="2016-12" db="EMBL/GenBank/DDBJ databases">
        <title>The draft genome sequence of Actinophytocola sp. 11-183.</title>
        <authorList>
            <person name="Wang W."/>
            <person name="Yuan L."/>
        </authorList>
    </citation>
    <scope>NUCLEOTIDE SEQUENCE [LARGE SCALE GENOMIC DNA]</scope>
    <source>
        <strain evidence="2 3">11-183</strain>
    </source>
</reference>
<keyword evidence="3" id="KW-1185">Reference proteome</keyword>